<name>M1PS52_DESSD</name>
<dbReference type="RefSeq" id="WP_015404877.1">
    <property type="nucleotide sequence ID" value="NC_020304.1"/>
</dbReference>
<dbReference type="NCBIfam" id="TIGR00492">
    <property type="entry name" value="alr"/>
    <property type="match status" value="1"/>
</dbReference>
<dbReference type="PRINTS" id="PR00992">
    <property type="entry name" value="ALARACEMASE"/>
</dbReference>
<feature type="domain" description="Alanine racemase C-terminal" evidence="8">
    <location>
        <begin position="245"/>
        <end position="373"/>
    </location>
</feature>
<dbReference type="CDD" id="cd00430">
    <property type="entry name" value="PLPDE_III_AR"/>
    <property type="match status" value="1"/>
</dbReference>
<evidence type="ECO:0000259" key="8">
    <source>
        <dbReference type="SMART" id="SM01005"/>
    </source>
</evidence>
<evidence type="ECO:0000313" key="9">
    <source>
        <dbReference type="EMBL" id="AGF79191.1"/>
    </source>
</evidence>
<dbReference type="GO" id="GO:0005829">
    <property type="term" value="C:cytosol"/>
    <property type="evidence" value="ECO:0007669"/>
    <property type="project" value="TreeGrafter"/>
</dbReference>
<feature type="binding site" evidence="5 7">
    <location>
        <position position="314"/>
    </location>
    <ligand>
        <name>substrate</name>
    </ligand>
</feature>
<dbReference type="FunFam" id="3.20.20.10:FF:000002">
    <property type="entry name" value="Alanine racemase"/>
    <property type="match status" value="1"/>
</dbReference>
<dbReference type="GO" id="GO:0008784">
    <property type="term" value="F:alanine racemase activity"/>
    <property type="evidence" value="ECO:0007669"/>
    <property type="project" value="UniProtKB-UniRule"/>
</dbReference>
<dbReference type="Gene3D" id="3.20.20.10">
    <property type="entry name" value="Alanine racemase"/>
    <property type="match status" value="1"/>
</dbReference>
<dbReference type="EMBL" id="CP003985">
    <property type="protein sequence ID" value="AGF79191.1"/>
    <property type="molecule type" value="Genomic_DNA"/>
</dbReference>
<dbReference type="InterPro" id="IPR009006">
    <property type="entry name" value="Ala_racemase/Decarboxylase_C"/>
</dbReference>
<dbReference type="PANTHER" id="PTHR30511:SF0">
    <property type="entry name" value="ALANINE RACEMASE, CATABOLIC-RELATED"/>
    <property type="match status" value="1"/>
</dbReference>
<dbReference type="PANTHER" id="PTHR30511">
    <property type="entry name" value="ALANINE RACEMASE"/>
    <property type="match status" value="1"/>
</dbReference>
<comment type="function">
    <text evidence="5">Catalyzes the interconversion of L-alanine and D-alanine. May also act on other amino acids.</text>
</comment>
<feature type="binding site" evidence="5 7">
    <location>
        <position position="135"/>
    </location>
    <ligand>
        <name>substrate</name>
    </ligand>
</feature>
<evidence type="ECO:0000256" key="4">
    <source>
        <dbReference type="ARBA" id="ARBA00023235"/>
    </source>
</evidence>
<dbReference type="SMART" id="SM01005">
    <property type="entry name" value="Ala_racemase_C"/>
    <property type="match status" value="1"/>
</dbReference>
<dbReference type="InterPro" id="IPR000821">
    <property type="entry name" value="Ala_racemase"/>
</dbReference>
<dbReference type="GO" id="GO:0030632">
    <property type="term" value="P:D-alanine biosynthetic process"/>
    <property type="evidence" value="ECO:0007669"/>
    <property type="project" value="UniProtKB-UniRule"/>
</dbReference>
<dbReference type="STRING" id="1167006.UWK_02655"/>
<feature type="modified residue" description="N6-(pyridoxal phosphate)lysine" evidence="5 6">
    <location>
        <position position="37"/>
    </location>
</feature>
<dbReference type="Pfam" id="PF00842">
    <property type="entry name" value="Ala_racemase_C"/>
    <property type="match status" value="1"/>
</dbReference>
<dbReference type="SUPFAM" id="SSF51419">
    <property type="entry name" value="PLP-binding barrel"/>
    <property type="match status" value="1"/>
</dbReference>
<evidence type="ECO:0000256" key="7">
    <source>
        <dbReference type="PIRSR" id="PIRSR600821-52"/>
    </source>
</evidence>
<dbReference type="Gene3D" id="2.40.37.10">
    <property type="entry name" value="Lyase, Ornithine Decarboxylase, Chain A, domain 1"/>
    <property type="match status" value="1"/>
</dbReference>
<dbReference type="EC" id="5.1.1.1" evidence="5"/>
<dbReference type="HOGENOM" id="CLU_028393_2_2_7"/>
<comment type="catalytic activity">
    <reaction evidence="1 5">
        <text>L-alanine = D-alanine</text>
        <dbReference type="Rhea" id="RHEA:20249"/>
        <dbReference type="ChEBI" id="CHEBI:57416"/>
        <dbReference type="ChEBI" id="CHEBI:57972"/>
        <dbReference type="EC" id="5.1.1.1"/>
    </reaction>
</comment>
<dbReference type="HAMAP" id="MF_01201">
    <property type="entry name" value="Ala_racemase"/>
    <property type="match status" value="1"/>
</dbReference>
<protein>
    <recommendedName>
        <fullName evidence="5">Alanine racemase</fullName>
        <ecNumber evidence="5">5.1.1.1</ecNumber>
    </recommendedName>
</protein>
<evidence type="ECO:0000256" key="1">
    <source>
        <dbReference type="ARBA" id="ARBA00000316"/>
    </source>
</evidence>
<sequence length="374" mass="40732">MSTSFNQILISRSALCHNYRLLSERVGKTAHLLAMVKADAYGHGMIQTAGVLNNAGCRHFGVAEVGEGVQLRESGVEGAIFVFLGFDPLDVSLFFEYDLIPVIYDLESARVLSLEAVKRDTVIEVHVKVDCGMTRLGIFPEAFGVFSSALQQLPGITLTGIASHFPRSDEADSDHTSKQFLRFEKLFAIAGHADTLIKHIANSGGVLYFPHTSCDMARAGISLYGYYPDGMIGSAAENGEQLQPVMSFVTRVLQVKTVPAGVGISYGHTYVTSRETRLAVLPVGYEDGLSRSLSNKGEVLVHGERAKVRGRICMNLCMVDVSHIEGVQAGDEVIILGRQGKDTISGDEIAGWMDSISYEVLCLFGNNNERKYIE</sequence>
<dbReference type="InterPro" id="IPR011079">
    <property type="entry name" value="Ala_racemase_C"/>
</dbReference>
<dbReference type="InterPro" id="IPR001608">
    <property type="entry name" value="Ala_racemase_N"/>
</dbReference>
<dbReference type="eggNOG" id="COG0787">
    <property type="taxonomic scope" value="Bacteria"/>
</dbReference>
<reference evidence="10" key="1">
    <citation type="journal article" date="2013" name="Stand. Genomic Sci.">
        <title>Complete genome sequence of Desulfocapsa sulfexigens, a marine deltaproteobacterium specialized in disproportionating inorganic sulfur compounds.</title>
        <authorList>
            <person name="Finster K.W."/>
            <person name="Kjeldsen K.U."/>
            <person name="Kube M."/>
            <person name="Reinhardt R."/>
            <person name="Mussmann M."/>
            <person name="Amann R."/>
            <person name="Schreiber L."/>
        </authorList>
    </citation>
    <scope>NUCLEOTIDE SEQUENCE [LARGE SCALE GENOMIC DNA]</scope>
    <source>
        <strain evidence="10">DSM 10523 / SB164P1</strain>
    </source>
</reference>
<evidence type="ECO:0000256" key="3">
    <source>
        <dbReference type="ARBA" id="ARBA00022898"/>
    </source>
</evidence>
<comment type="similarity">
    <text evidence="5">Belongs to the alanine racemase family.</text>
</comment>
<proteinExistence type="inferred from homology"/>
<keyword evidence="4 5" id="KW-0413">Isomerase</keyword>
<dbReference type="OrthoDB" id="9813814at2"/>
<evidence type="ECO:0000256" key="6">
    <source>
        <dbReference type="PIRSR" id="PIRSR600821-50"/>
    </source>
</evidence>
<dbReference type="Proteomes" id="UP000011721">
    <property type="component" value="Chromosome"/>
</dbReference>
<evidence type="ECO:0000313" key="10">
    <source>
        <dbReference type="Proteomes" id="UP000011721"/>
    </source>
</evidence>
<dbReference type="UniPathway" id="UPA00042">
    <property type="reaction ID" value="UER00497"/>
</dbReference>
<accession>M1PS52</accession>
<feature type="active site" description="Proton acceptor; specific for L-alanine" evidence="5">
    <location>
        <position position="266"/>
    </location>
</feature>
<keyword evidence="3 5" id="KW-0663">Pyridoxal phosphate</keyword>
<evidence type="ECO:0000256" key="2">
    <source>
        <dbReference type="ARBA" id="ARBA00001933"/>
    </source>
</evidence>
<comment type="cofactor">
    <cofactor evidence="2 5 6">
        <name>pyridoxal 5'-phosphate</name>
        <dbReference type="ChEBI" id="CHEBI:597326"/>
    </cofactor>
</comment>
<evidence type="ECO:0000256" key="5">
    <source>
        <dbReference type="HAMAP-Rule" id="MF_01201"/>
    </source>
</evidence>
<dbReference type="InterPro" id="IPR029066">
    <property type="entry name" value="PLP-binding_barrel"/>
</dbReference>
<organism evidence="9 10">
    <name type="scientific">Desulfocapsa sulfexigens (strain DSM 10523 / SB164P1)</name>
    <dbReference type="NCBI Taxonomy" id="1167006"/>
    <lineage>
        <taxon>Bacteria</taxon>
        <taxon>Pseudomonadati</taxon>
        <taxon>Thermodesulfobacteriota</taxon>
        <taxon>Desulfobulbia</taxon>
        <taxon>Desulfobulbales</taxon>
        <taxon>Desulfocapsaceae</taxon>
        <taxon>Desulfocapsa</taxon>
    </lineage>
</organism>
<dbReference type="SUPFAM" id="SSF50621">
    <property type="entry name" value="Alanine racemase C-terminal domain-like"/>
    <property type="match status" value="1"/>
</dbReference>
<feature type="active site" description="Proton acceptor; specific for D-alanine" evidence="5">
    <location>
        <position position="37"/>
    </location>
</feature>
<dbReference type="PATRIC" id="fig|1167006.5.peg.2875"/>
<gene>
    <name evidence="9" type="ordered locus">UWK_02655</name>
</gene>
<dbReference type="GO" id="GO:0030170">
    <property type="term" value="F:pyridoxal phosphate binding"/>
    <property type="evidence" value="ECO:0007669"/>
    <property type="project" value="UniProtKB-UniRule"/>
</dbReference>
<dbReference type="KEGG" id="dsf:UWK_02655"/>
<keyword evidence="10" id="KW-1185">Reference proteome</keyword>
<dbReference type="AlphaFoldDB" id="M1PS52"/>
<dbReference type="Pfam" id="PF01168">
    <property type="entry name" value="Ala_racemase_N"/>
    <property type="match status" value="1"/>
</dbReference>
<comment type="pathway">
    <text evidence="5">Amino-acid biosynthesis; D-alanine biosynthesis; D-alanine from L-alanine: step 1/1.</text>
</comment>